<accession>M5CG59</accession>
<evidence type="ECO:0000256" key="2">
    <source>
        <dbReference type="SAM" id="MobiDB-lite"/>
    </source>
</evidence>
<evidence type="ECO:0000256" key="1">
    <source>
        <dbReference type="SAM" id="Coils"/>
    </source>
</evidence>
<dbReference type="Proteomes" id="UP000012065">
    <property type="component" value="Unassembled WGS sequence"/>
</dbReference>
<keyword evidence="1" id="KW-0175">Coiled coil</keyword>
<feature type="region of interest" description="Disordered" evidence="2">
    <location>
        <begin position="21"/>
        <end position="56"/>
    </location>
</feature>
<feature type="compositionally biased region" description="Basic residues" evidence="2">
    <location>
        <begin position="119"/>
        <end position="133"/>
    </location>
</feature>
<sequence>MEEYGPGEAPDGVEIFEAIYRPPTPKPAPEARDSPVWDIEEEDQSLAEPPAPDAHDRARLKIGVLPNKGQPTLFKHFESGLSAAHASAGPSTPAKASKPLAPAPFSLPKTNSAGQARSMSKKAAKSPAVKKRKSDVSNNDTHLEYVVPKHSIGGRSDTKGTKRPSNATRTNEPPTKKKSTGREREEVLDISSDDEFLDKLVEKKEASNVATIAVMDSKREIHFVREQLADAQKTIEDLREKIRDYEVDRRVQERLRAMGTGSSNLAAQAVPSQMTDLQFRDLLERYLESNNLAIVDNWDASTFADPTHPFSQSHSANDFESVP</sequence>
<organism evidence="3 4">
    <name type="scientific">Thanatephorus cucumeris (strain AG1-IB / isolate 7/3/14)</name>
    <name type="common">Lettuce bottom rot fungus</name>
    <name type="synonym">Rhizoctonia solani</name>
    <dbReference type="NCBI Taxonomy" id="1108050"/>
    <lineage>
        <taxon>Eukaryota</taxon>
        <taxon>Fungi</taxon>
        <taxon>Dikarya</taxon>
        <taxon>Basidiomycota</taxon>
        <taxon>Agaricomycotina</taxon>
        <taxon>Agaricomycetes</taxon>
        <taxon>Cantharellales</taxon>
        <taxon>Ceratobasidiaceae</taxon>
        <taxon>Rhizoctonia</taxon>
        <taxon>Rhizoctonia solani AG-1</taxon>
    </lineage>
</organism>
<name>M5CG59_THACB</name>
<protein>
    <submittedName>
        <fullName evidence="3">Uncharacterized protein</fullName>
    </submittedName>
</protein>
<reference evidence="3 4" key="1">
    <citation type="journal article" date="2013" name="J. Biotechnol.">
        <title>Establishment and interpretation of the genome sequence of the phytopathogenic fungus Rhizoctonia solani AG1-IB isolate 7/3/14.</title>
        <authorList>
            <person name="Wibberg D.W."/>
            <person name="Jelonek L.J."/>
            <person name="Rupp O.R."/>
            <person name="Hennig M.H."/>
            <person name="Eikmeyer F.E."/>
            <person name="Goesmann A.G."/>
            <person name="Hartmann A.H."/>
            <person name="Borriss R.B."/>
            <person name="Grosch R.G."/>
            <person name="Puehler A.P."/>
            <person name="Schlueter A.S."/>
        </authorList>
    </citation>
    <scope>NUCLEOTIDE SEQUENCE [LARGE SCALE GENOMIC DNA]</scope>
    <source>
        <strain evidence="4">AG1-IB / isolate 7/3/14</strain>
    </source>
</reference>
<proteinExistence type="predicted"/>
<feature type="compositionally biased region" description="Polar residues" evidence="2">
    <location>
        <begin position="163"/>
        <end position="173"/>
    </location>
</feature>
<evidence type="ECO:0000313" key="4">
    <source>
        <dbReference type="Proteomes" id="UP000012065"/>
    </source>
</evidence>
<evidence type="ECO:0000313" key="3">
    <source>
        <dbReference type="EMBL" id="CCO35547.1"/>
    </source>
</evidence>
<dbReference type="AlphaFoldDB" id="M5CG59"/>
<feature type="region of interest" description="Disordered" evidence="2">
    <location>
        <begin position="82"/>
        <end position="190"/>
    </location>
</feature>
<gene>
    <name evidence="3" type="ORF">BN14_09665</name>
</gene>
<comment type="caution">
    <text evidence="3">The sequence shown here is derived from an EMBL/GenBank/DDBJ whole genome shotgun (WGS) entry which is preliminary data.</text>
</comment>
<dbReference type="HOGENOM" id="CLU_861020_0_0_1"/>
<dbReference type="EMBL" id="CAOJ01014742">
    <property type="protein sequence ID" value="CCO35547.1"/>
    <property type="molecule type" value="Genomic_DNA"/>
</dbReference>
<feature type="compositionally biased region" description="Low complexity" evidence="2">
    <location>
        <begin position="90"/>
        <end position="109"/>
    </location>
</feature>
<feature type="coiled-coil region" evidence="1">
    <location>
        <begin position="214"/>
        <end position="255"/>
    </location>
</feature>